<evidence type="ECO:0000313" key="2">
    <source>
        <dbReference type="Proteomes" id="UP000325440"/>
    </source>
</evidence>
<gene>
    <name evidence="1" type="ORF">CINCED_3A019125</name>
</gene>
<dbReference type="EMBL" id="CABPRJ010000541">
    <property type="protein sequence ID" value="VVC30813.1"/>
    <property type="molecule type" value="Genomic_DNA"/>
</dbReference>
<evidence type="ECO:0000313" key="1">
    <source>
        <dbReference type="EMBL" id="VVC30813.1"/>
    </source>
</evidence>
<accession>A0A5E4MIT8</accession>
<dbReference type="OrthoDB" id="6627439at2759"/>
<dbReference type="AlphaFoldDB" id="A0A5E4MIT8"/>
<keyword evidence="2" id="KW-1185">Reference proteome</keyword>
<name>A0A5E4MIT8_9HEMI</name>
<organism evidence="1 2">
    <name type="scientific">Cinara cedri</name>
    <dbReference type="NCBI Taxonomy" id="506608"/>
    <lineage>
        <taxon>Eukaryota</taxon>
        <taxon>Metazoa</taxon>
        <taxon>Ecdysozoa</taxon>
        <taxon>Arthropoda</taxon>
        <taxon>Hexapoda</taxon>
        <taxon>Insecta</taxon>
        <taxon>Pterygota</taxon>
        <taxon>Neoptera</taxon>
        <taxon>Paraneoptera</taxon>
        <taxon>Hemiptera</taxon>
        <taxon>Sternorrhyncha</taxon>
        <taxon>Aphidomorpha</taxon>
        <taxon>Aphidoidea</taxon>
        <taxon>Aphididae</taxon>
        <taxon>Lachninae</taxon>
        <taxon>Cinara</taxon>
    </lineage>
</organism>
<protein>
    <submittedName>
        <fullName evidence="1">Uncharacterized protein</fullName>
    </submittedName>
</protein>
<sequence length="134" mass="14861">MEKDGAKSAKLAIKKAIDLIWRKLYDEVEHDPWGMPYKLMMGKLVKTPPIPGLNTPGTMAEIVVEQGVGQPKGLNSLFSAVIPHKKKKYRVHDARGEGLIILLDSFGLVVLNEKFRPTFVGRSRGSIMDNTAMS</sequence>
<reference evidence="1 2" key="1">
    <citation type="submission" date="2019-08" db="EMBL/GenBank/DDBJ databases">
        <authorList>
            <person name="Alioto T."/>
            <person name="Alioto T."/>
            <person name="Gomez Garrido J."/>
        </authorList>
    </citation>
    <scope>NUCLEOTIDE SEQUENCE [LARGE SCALE GENOMIC DNA]</scope>
</reference>
<dbReference type="Proteomes" id="UP000325440">
    <property type="component" value="Unassembled WGS sequence"/>
</dbReference>
<proteinExistence type="predicted"/>